<keyword evidence="8 10" id="KW-0675">Receptor</keyword>
<feature type="transmembrane region" description="Helical" evidence="10">
    <location>
        <begin position="134"/>
        <end position="154"/>
    </location>
</feature>
<dbReference type="PANTHER" id="PTHR21137:SF35">
    <property type="entry name" value="ODORANT RECEPTOR 19A-RELATED"/>
    <property type="match status" value="1"/>
</dbReference>
<proteinExistence type="evidence at transcript level"/>
<evidence type="ECO:0000256" key="5">
    <source>
        <dbReference type="ARBA" id="ARBA00022725"/>
    </source>
</evidence>
<evidence type="ECO:0000256" key="9">
    <source>
        <dbReference type="ARBA" id="ARBA00023224"/>
    </source>
</evidence>
<comment type="similarity">
    <text evidence="10">Belongs to the insect chemoreceptor superfamily. Heteromeric odorant receptor channel (TC 1.A.69) family.</text>
</comment>
<evidence type="ECO:0000256" key="1">
    <source>
        <dbReference type="ARBA" id="ARBA00004651"/>
    </source>
</evidence>
<keyword evidence="3 10" id="KW-0716">Sensory transduction</keyword>
<evidence type="ECO:0000256" key="7">
    <source>
        <dbReference type="ARBA" id="ARBA00023136"/>
    </source>
</evidence>
<keyword evidence="7 10" id="KW-0472">Membrane</keyword>
<evidence type="ECO:0000313" key="11">
    <source>
        <dbReference type="EMBL" id="APZ81434.1"/>
    </source>
</evidence>
<comment type="subcellular location">
    <subcellularLocation>
        <location evidence="1 10">Cell membrane</location>
        <topology evidence="1 10">Multi-pass membrane protein</topology>
    </subcellularLocation>
</comment>
<evidence type="ECO:0000256" key="6">
    <source>
        <dbReference type="ARBA" id="ARBA00022989"/>
    </source>
</evidence>
<feature type="transmembrane region" description="Helical" evidence="10">
    <location>
        <begin position="42"/>
        <end position="62"/>
    </location>
</feature>
<keyword evidence="5 10" id="KW-0552">Olfaction</keyword>
<evidence type="ECO:0000256" key="3">
    <source>
        <dbReference type="ARBA" id="ARBA00022606"/>
    </source>
</evidence>
<organism evidence="11">
    <name type="scientific">Adelphocoris lineolatus</name>
    <name type="common">Alfalfa plant bug</name>
    <dbReference type="NCBI Taxonomy" id="236346"/>
    <lineage>
        <taxon>Eukaryota</taxon>
        <taxon>Metazoa</taxon>
        <taxon>Ecdysozoa</taxon>
        <taxon>Arthropoda</taxon>
        <taxon>Hexapoda</taxon>
        <taxon>Insecta</taxon>
        <taxon>Pterygota</taxon>
        <taxon>Neoptera</taxon>
        <taxon>Paraneoptera</taxon>
        <taxon>Hemiptera</taxon>
        <taxon>Heteroptera</taxon>
        <taxon>Panheteroptera</taxon>
        <taxon>Cimicomorpha</taxon>
        <taxon>Miridae</taxon>
        <taxon>Mirini</taxon>
        <taxon>Adelphocoris</taxon>
    </lineage>
</organism>
<evidence type="ECO:0000256" key="8">
    <source>
        <dbReference type="ARBA" id="ARBA00023170"/>
    </source>
</evidence>
<evidence type="ECO:0000256" key="10">
    <source>
        <dbReference type="RuleBase" id="RU351113"/>
    </source>
</evidence>
<evidence type="ECO:0000256" key="2">
    <source>
        <dbReference type="ARBA" id="ARBA00022475"/>
    </source>
</evidence>
<keyword evidence="6 10" id="KW-1133">Transmembrane helix</keyword>
<dbReference type="Pfam" id="PF02949">
    <property type="entry name" value="7tm_6"/>
    <property type="match status" value="1"/>
</dbReference>
<dbReference type="AlphaFoldDB" id="A0A2I4PH06"/>
<reference evidence="11" key="1">
    <citation type="submission" date="2016-01" db="EMBL/GenBank/DDBJ databases">
        <title>Candidate chemosensory genes identified in Adelphocoris lineolatus (Goeze) (Hemiptera: Miridae) by antennal transcriptome analysis.</title>
        <authorList>
            <person name="Xiao Y."/>
        </authorList>
    </citation>
    <scope>NUCLEOTIDE SEQUENCE</scope>
</reference>
<dbReference type="PANTHER" id="PTHR21137">
    <property type="entry name" value="ODORANT RECEPTOR"/>
    <property type="match status" value="1"/>
</dbReference>
<dbReference type="EMBL" id="KU523612">
    <property type="protein sequence ID" value="APZ81434.1"/>
    <property type="molecule type" value="mRNA"/>
</dbReference>
<name>A0A2I4PH06_ADELI</name>
<dbReference type="InterPro" id="IPR004117">
    <property type="entry name" value="7tm6_olfct_rcpt"/>
</dbReference>
<feature type="transmembrane region" description="Helical" evidence="10">
    <location>
        <begin position="288"/>
        <end position="306"/>
    </location>
</feature>
<sequence length="390" mass="44788">MTLFSFAKKKLKWDEPLGLTTITATLTGSFVRIAPPPSYRRFCYFLSCYQIIMSALFMSIAATKAVTATDFFAESIEALRFLVTGAHILAKHLTMMVREKEFLELIDQIRTAWVTYQPSNSDLLSKTLSSSNKYTVIIFSALQFTLITSVLGAYAKNTNDLDDIQFPLQVWVPASLRTSFVAGTIFQIIPYWAPLVIYCTTISFLNSITRHVEALGLALARDIRRQKKWKTNRNNTLYKKHQEIVRIVHRVNALMASNWGFEMMCSTLQLTLVTYNFLRCLKRNDVEFVNQAFLVLVNFGVIYLIYGNGNRIIQMSEDLHESLCASDWHEASVKERKNLLIMMFKTINPLEYKYKIIHFDLPGFAKVVNTVFSYITILRSVDEMEDKEGS</sequence>
<keyword evidence="2" id="KW-1003">Cell membrane</keyword>
<dbReference type="GO" id="GO:0004984">
    <property type="term" value="F:olfactory receptor activity"/>
    <property type="evidence" value="ECO:0007669"/>
    <property type="project" value="InterPro"/>
</dbReference>
<dbReference type="GO" id="GO:0005549">
    <property type="term" value="F:odorant binding"/>
    <property type="evidence" value="ECO:0007669"/>
    <property type="project" value="InterPro"/>
</dbReference>
<keyword evidence="9 10" id="KW-0807">Transducer</keyword>
<evidence type="ECO:0000256" key="4">
    <source>
        <dbReference type="ARBA" id="ARBA00022692"/>
    </source>
</evidence>
<dbReference type="GO" id="GO:0007165">
    <property type="term" value="P:signal transduction"/>
    <property type="evidence" value="ECO:0007669"/>
    <property type="project" value="UniProtKB-KW"/>
</dbReference>
<dbReference type="GO" id="GO:0005886">
    <property type="term" value="C:plasma membrane"/>
    <property type="evidence" value="ECO:0007669"/>
    <property type="project" value="UniProtKB-SubCell"/>
</dbReference>
<accession>A0A2I4PH06</accession>
<keyword evidence="4 10" id="KW-0812">Transmembrane</keyword>
<comment type="caution">
    <text evidence="10">Lacks conserved residue(s) required for the propagation of feature annotation.</text>
</comment>
<protein>
    <recommendedName>
        <fullName evidence="10">Odorant receptor</fullName>
    </recommendedName>
</protein>